<accession>A0A5C5WDS6</accession>
<dbReference type="EMBL" id="SIHI01000020">
    <property type="protein sequence ID" value="TWT48199.1"/>
    <property type="molecule type" value="Genomic_DNA"/>
</dbReference>
<gene>
    <name evidence="1" type="ORF">KOR42_39890</name>
</gene>
<protein>
    <recommendedName>
        <fullName evidence="3">Tetratricopeptide repeat protein</fullName>
    </recommendedName>
</protein>
<keyword evidence="2" id="KW-1185">Reference proteome</keyword>
<sequence length="210" mass="23667">MAPFESIERCHPARTNYNQRQSNKSMKEIFLPKLANFCLYPVILVLSGCFAPAPYRGPTIYDSESILRSAIDNMETKGGLVFFNPEGPCVSKLVIELEQLTTSDFYNGKASEITERYLNQCSDPPELSQIHLVHGMLLSHSGRHEEARDAYDRSIELSDGSWQPYFHRAFYFDRKRDGEAAEADRKAARSIFPAAPFDDFSASARDGGVI</sequence>
<evidence type="ECO:0000313" key="2">
    <source>
        <dbReference type="Proteomes" id="UP000317243"/>
    </source>
</evidence>
<evidence type="ECO:0008006" key="3">
    <source>
        <dbReference type="Google" id="ProtNLM"/>
    </source>
</evidence>
<organism evidence="1 2">
    <name type="scientific">Thalassoglobus neptunius</name>
    <dbReference type="NCBI Taxonomy" id="1938619"/>
    <lineage>
        <taxon>Bacteria</taxon>
        <taxon>Pseudomonadati</taxon>
        <taxon>Planctomycetota</taxon>
        <taxon>Planctomycetia</taxon>
        <taxon>Planctomycetales</taxon>
        <taxon>Planctomycetaceae</taxon>
        <taxon>Thalassoglobus</taxon>
    </lineage>
</organism>
<dbReference type="Gene3D" id="1.25.40.10">
    <property type="entry name" value="Tetratricopeptide repeat domain"/>
    <property type="match status" value="1"/>
</dbReference>
<comment type="caution">
    <text evidence="1">The sequence shown here is derived from an EMBL/GenBank/DDBJ whole genome shotgun (WGS) entry which is preliminary data.</text>
</comment>
<dbReference type="AlphaFoldDB" id="A0A5C5WDS6"/>
<name>A0A5C5WDS6_9PLAN</name>
<evidence type="ECO:0000313" key="1">
    <source>
        <dbReference type="EMBL" id="TWT48199.1"/>
    </source>
</evidence>
<reference evidence="1 2" key="1">
    <citation type="submission" date="2019-02" db="EMBL/GenBank/DDBJ databases">
        <title>Deep-cultivation of Planctomycetes and their phenomic and genomic characterization uncovers novel biology.</title>
        <authorList>
            <person name="Wiegand S."/>
            <person name="Jogler M."/>
            <person name="Boedeker C."/>
            <person name="Pinto D."/>
            <person name="Vollmers J."/>
            <person name="Rivas-Marin E."/>
            <person name="Kohn T."/>
            <person name="Peeters S.H."/>
            <person name="Heuer A."/>
            <person name="Rast P."/>
            <person name="Oberbeckmann S."/>
            <person name="Bunk B."/>
            <person name="Jeske O."/>
            <person name="Meyerdierks A."/>
            <person name="Storesund J.E."/>
            <person name="Kallscheuer N."/>
            <person name="Luecker S."/>
            <person name="Lage O.M."/>
            <person name="Pohl T."/>
            <person name="Merkel B.J."/>
            <person name="Hornburger P."/>
            <person name="Mueller R.-W."/>
            <person name="Bruemmer F."/>
            <person name="Labrenz M."/>
            <person name="Spormann A.M."/>
            <person name="Op Den Camp H."/>
            <person name="Overmann J."/>
            <person name="Amann R."/>
            <person name="Jetten M.S.M."/>
            <person name="Mascher T."/>
            <person name="Medema M.H."/>
            <person name="Devos D.P."/>
            <person name="Kaster A.-K."/>
            <person name="Ovreas L."/>
            <person name="Rohde M."/>
            <person name="Galperin M.Y."/>
            <person name="Jogler C."/>
        </authorList>
    </citation>
    <scope>NUCLEOTIDE SEQUENCE [LARGE SCALE GENOMIC DNA]</scope>
    <source>
        <strain evidence="1 2">KOR42</strain>
    </source>
</reference>
<dbReference type="SUPFAM" id="SSF48452">
    <property type="entry name" value="TPR-like"/>
    <property type="match status" value="1"/>
</dbReference>
<proteinExistence type="predicted"/>
<dbReference type="Proteomes" id="UP000317243">
    <property type="component" value="Unassembled WGS sequence"/>
</dbReference>
<dbReference type="InterPro" id="IPR011990">
    <property type="entry name" value="TPR-like_helical_dom_sf"/>
</dbReference>